<keyword evidence="2" id="KW-1185">Reference proteome</keyword>
<dbReference type="EMBL" id="JBDPZN010000022">
    <property type="protein sequence ID" value="MEO3684659.1"/>
    <property type="molecule type" value="Genomic_DNA"/>
</dbReference>
<dbReference type="RefSeq" id="WP_347691042.1">
    <property type="nucleotide sequence ID" value="NZ_JBDPZN010000022.1"/>
</dbReference>
<reference evidence="1 2" key="1">
    <citation type="submission" date="2024-05" db="EMBL/GenBank/DDBJ databases">
        <title>Genome sequencing of Marine Estuary Bacteria, Shewanella vesiculosa and S. baltica, and Pseudomonas syringae.</title>
        <authorList>
            <person name="Gurung A."/>
            <person name="Maclea K.S."/>
        </authorList>
    </citation>
    <scope>NUCLEOTIDE SEQUENCE [LARGE SCALE GENOMIC DNA]</scope>
    <source>
        <strain evidence="1 2">1A</strain>
    </source>
</reference>
<protein>
    <submittedName>
        <fullName evidence="1">Uncharacterized protein</fullName>
    </submittedName>
</protein>
<dbReference type="Proteomes" id="UP001477278">
    <property type="component" value="Unassembled WGS sequence"/>
</dbReference>
<gene>
    <name evidence="1" type="ORF">ABHN84_20555</name>
</gene>
<sequence length="331" mass="37800">MDLRDKKKQFLDTLSLENGNLKAVSLGIDCLIDNEACDEDIPIVVTCLSDSERHVILSALETFCNSQYPDNKYLFRPSMLHITAQTSEQASIILIKKIRMNPRMLYWADSISWFKNLPDGLFHVISIERNSASRGLNKKGKRPEPILREYDEDSLLSELFVNINHKNINDIKNSDIASNILYDEVSAGLIRAIPAPKGMSFDETITINSPDWQKLACVAIRRYQSQECGDGMSWDISNDGWRDVIAYPFLEDLPTLDGSEIKQCLVGLVTMIVQAPKSSYLSTVWIHPFFRRKQKLTSLWDTLKFEYGEFPIEDPNSNMRGFLKSVNHLVE</sequence>
<organism evidence="1 2">
    <name type="scientific">Shewanella vesiculosa</name>
    <dbReference type="NCBI Taxonomy" id="518738"/>
    <lineage>
        <taxon>Bacteria</taxon>
        <taxon>Pseudomonadati</taxon>
        <taxon>Pseudomonadota</taxon>
        <taxon>Gammaproteobacteria</taxon>
        <taxon>Alteromonadales</taxon>
        <taxon>Shewanellaceae</taxon>
        <taxon>Shewanella</taxon>
    </lineage>
</organism>
<comment type="caution">
    <text evidence="1">The sequence shown here is derived from an EMBL/GenBank/DDBJ whole genome shotgun (WGS) entry which is preliminary data.</text>
</comment>
<accession>A0ABV0FUZ9</accession>
<evidence type="ECO:0000313" key="2">
    <source>
        <dbReference type="Proteomes" id="UP001477278"/>
    </source>
</evidence>
<name>A0ABV0FUZ9_9GAMM</name>
<proteinExistence type="predicted"/>
<evidence type="ECO:0000313" key="1">
    <source>
        <dbReference type="EMBL" id="MEO3684659.1"/>
    </source>
</evidence>